<dbReference type="PANTHER" id="PTHR43736:SF4">
    <property type="entry name" value="SLR1690 PROTEIN"/>
    <property type="match status" value="1"/>
</dbReference>
<dbReference type="InterPro" id="IPR000086">
    <property type="entry name" value="NUDIX_hydrolase_dom"/>
</dbReference>
<dbReference type="InterPro" id="IPR015797">
    <property type="entry name" value="NUDIX_hydrolase-like_dom_sf"/>
</dbReference>
<dbReference type="PANTHER" id="PTHR43736">
    <property type="entry name" value="ADP-RIBOSE PYROPHOSPHATASE"/>
    <property type="match status" value="1"/>
</dbReference>
<keyword evidence="4" id="KW-1185">Reference proteome</keyword>
<dbReference type="InterPro" id="IPR054105">
    <property type="entry name" value="WHD_NrtR"/>
</dbReference>
<feature type="domain" description="Nudix hydrolase" evidence="2">
    <location>
        <begin position="17"/>
        <end position="151"/>
    </location>
</feature>
<evidence type="ECO:0000313" key="3">
    <source>
        <dbReference type="EMBL" id="SDI83540.1"/>
    </source>
</evidence>
<accession>A0A1G8NVK3</accession>
<dbReference type="Proteomes" id="UP000198869">
    <property type="component" value="Unassembled WGS sequence"/>
</dbReference>
<evidence type="ECO:0000256" key="1">
    <source>
        <dbReference type="ARBA" id="ARBA00022801"/>
    </source>
</evidence>
<dbReference type="Pfam" id="PF00293">
    <property type="entry name" value="NUDIX"/>
    <property type="match status" value="1"/>
</dbReference>
<gene>
    <name evidence="3" type="ORF">SAMN05421846_1156</name>
</gene>
<dbReference type="Gene3D" id="1.10.10.10">
    <property type="entry name" value="Winged helix-like DNA-binding domain superfamily/Winged helix DNA-binding domain"/>
    <property type="match status" value="1"/>
</dbReference>
<dbReference type="EMBL" id="FNDW01000015">
    <property type="protein sequence ID" value="SDI83540.1"/>
    <property type="molecule type" value="Genomic_DNA"/>
</dbReference>
<organism evidence="3 4">
    <name type="scientific">Chryseobacterium taeanense</name>
    <dbReference type="NCBI Taxonomy" id="311334"/>
    <lineage>
        <taxon>Bacteria</taxon>
        <taxon>Pseudomonadati</taxon>
        <taxon>Bacteroidota</taxon>
        <taxon>Flavobacteriia</taxon>
        <taxon>Flavobacteriales</taxon>
        <taxon>Weeksellaceae</taxon>
        <taxon>Chryseobacterium group</taxon>
        <taxon>Chryseobacterium</taxon>
    </lineage>
</organism>
<dbReference type="CDD" id="cd18873">
    <property type="entry name" value="NUDIX_NadM_like"/>
    <property type="match status" value="1"/>
</dbReference>
<protein>
    <submittedName>
        <fullName evidence="3">8-oxo-dGTP diphosphatase</fullName>
    </submittedName>
</protein>
<dbReference type="Gene3D" id="3.90.79.10">
    <property type="entry name" value="Nucleoside Triphosphate Pyrophosphohydrolase"/>
    <property type="match status" value="1"/>
</dbReference>
<dbReference type="Pfam" id="PF21906">
    <property type="entry name" value="WHD_NrtR"/>
    <property type="match status" value="1"/>
</dbReference>
<dbReference type="AlphaFoldDB" id="A0A1G8NVK3"/>
<dbReference type="GO" id="GO:0016787">
    <property type="term" value="F:hydrolase activity"/>
    <property type="evidence" value="ECO:0007669"/>
    <property type="project" value="UniProtKB-KW"/>
</dbReference>
<dbReference type="STRING" id="311334.SAMN05421846_1156"/>
<dbReference type="SUPFAM" id="SSF55811">
    <property type="entry name" value="Nudix"/>
    <property type="match status" value="1"/>
</dbReference>
<dbReference type="PROSITE" id="PS00893">
    <property type="entry name" value="NUDIX_BOX"/>
    <property type="match status" value="1"/>
</dbReference>
<keyword evidence="1" id="KW-0378">Hydrolase</keyword>
<dbReference type="InterPro" id="IPR020084">
    <property type="entry name" value="NUDIX_hydrolase_CS"/>
</dbReference>
<dbReference type="InterPro" id="IPR036388">
    <property type="entry name" value="WH-like_DNA-bd_sf"/>
</dbReference>
<proteinExistence type="predicted"/>
<sequence>MYSQRKLKMNTSKKLQDIKVAVDAVVFGYFDKEDLHILLIKRNIEPFKGGWALPGGLVLDDENLDDAVRRELHEEAGIKPDFLEQLYTFGNVGRDPRNRVVSVTYLGLVNPSYHQLSADSDADDAQWFSVNKLPDLAFDHKEIIDTALKRLRTKIQYQPIGFNLLNEEFPFSDLENLYKTIIGQEIDRRNFRKKIMSYGLLNETQNVKKEGSGRPGKLFTFNQEKYKELEEEGFYFEIK</sequence>
<name>A0A1G8NVK3_9FLAO</name>
<evidence type="ECO:0000313" key="4">
    <source>
        <dbReference type="Proteomes" id="UP000198869"/>
    </source>
</evidence>
<dbReference type="InterPro" id="IPR036390">
    <property type="entry name" value="WH_DNA-bd_sf"/>
</dbReference>
<reference evidence="4" key="1">
    <citation type="submission" date="2016-10" db="EMBL/GenBank/DDBJ databases">
        <authorList>
            <person name="Varghese N."/>
            <person name="Submissions S."/>
        </authorList>
    </citation>
    <scope>NUCLEOTIDE SEQUENCE [LARGE SCALE GENOMIC DNA]</scope>
    <source>
        <strain evidence="4">DSM 17071</strain>
    </source>
</reference>
<evidence type="ECO:0000259" key="2">
    <source>
        <dbReference type="PROSITE" id="PS51462"/>
    </source>
</evidence>
<dbReference type="PROSITE" id="PS51462">
    <property type="entry name" value="NUDIX"/>
    <property type="match status" value="1"/>
</dbReference>
<dbReference type="SUPFAM" id="SSF46785">
    <property type="entry name" value="Winged helix' DNA-binding domain"/>
    <property type="match status" value="1"/>
</dbReference>